<accession>A0ABN5DBV2</accession>
<keyword evidence="3 5" id="KW-0560">Oxidoreductase</keyword>
<dbReference type="GO" id="GO:0018578">
    <property type="term" value="F:protocatechuate 3,4-dioxygenase activity"/>
    <property type="evidence" value="ECO:0007669"/>
    <property type="project" value="UniProtKB-EC"/>
</dbReference>
<sequence length="214" mass="23599">MTSLKETPSQTAGPYVHIGLAPGAAGFDIYETELGQDIAGPEAKGQRIRIEGRVLDGTGAPLKDVLIEVWQANAKGIYAHRETPQPEGEPQQVEAGFRGWGRVISDFDTGDWQFETVKPGPVHGRGGQMMAPHINLWIVARGINVGLNTRLYFEEEHEANGNDPVLKLIEQTARRSTLLARRQGQADTDTAETPLVYRFDIHLQGPDETVFFDI</sequence>
<dbReference type="RefSeq" id="WP_040180697.1">
    <property type="nucleotide sequence ID" value="NZ_CP010643.1"/>
</dbReference>
<keyword evidence="2" id="KW-0223">Dioxygenase</keyword>
<proteinExistence type="inferred from homology"/>
<dbReference type="InterPro" id="IPR000627">
    <property type="entry name" value="Intradiol_dOase_C"/>
</dbReference>
<reference evidence="5 6" key="3">
    <citation type="journal article" date="2017" name="Int. J. Syst. Evol. Microbiol.">
        <title>Adaptation of Surface-Associated Bacteria to the Open Ocean: A Genomically Distinct Subpopulation of Phaeobacter gallaeciensis Colonizes Pacific Mesozooplankton.</title>
        <authorList>
            <person name="Freese H.M."/>
            <person name="Methner A."/>
            <person name="Overmann J."/>
        </authorList>
    </citation>
    <scope>NUCLEOTIDE SEQUENCE [LARGE SCALE GENOMIC DNA]</scope>
    <source>
        <strain evidence="5 6">P36</strain>
    </source>
</reference>
<dbReference type="InterPro" id="IPR050770">
    <property type="entry name" value="Intradiol_RC_Dioxygenase"/>
</dbReference>
<reference evidence="5 6" key="2">
    <citation type="journal article" date="2017" name="Genome Biol. Evol.">
        <title>Trajectories and Drivers of Genome Evolution in Surface-Associated Marine Phaeobacter.</title>
        <authorList>
            <person name="Freese H.M."/>
            <person name="Sikorski J."/>
            <person name="Bunk B."/>
            <person name="Scheuner C."/>
            <person name="Meier-Kolthoff J.P."/>
            <person name="Sproer C."/>
            <person name="Gram L."/>
            <person name="Overmann J."/>
        </authorList>
    </citation>
    <scope>NUCLEOTIDE SEQUENCE [LARGE SCALE GENOMIC DNA]</scope>
    <source>
        <strain evidence="5 6">P36</strain>
    </source>
</reference>
<gene>
    <name evidence="5" type="primary">pcaG</name>
    <name evidence="5" type="ORF">PhaeoP36_00176</name>
</gene>
<name>A0ABN5DBV2_9RHOB</name>
<comment type="similarity">
    <text evidence="1">Belongs to the intradiol ring-cleavage dioxygenase family.</text>
</comment>
<evidence type="ECO:0000256" key="3">
    <source>
        <dbReference type="ARBA" id="ARBA00023002"/>
    </source>
</evidence>
<evidence type="ECO:0000256" key="1">
    <source>
        <dbReference type="ARBA" id="ARBA00007825"/>
    </source>
</evidence>
<dbReference type="SUPFAM" id="SSF49482">
    <property type="entry name" value="Aromatic compound dioxygenase"/>
    <property type="match status" value="1"/>
</dbReference>
<protein>
    <submittedName>
        <fullName evidence="5">Protocatechuate 3,4-dioxygenase alpha chain</fullName>
        <ecNumber evidence="5">1.13.11.3</ecNumber>
    </submittedName>
</protein>
<dbReference type="NCBIfam" id="TIGR02423">
    <property type="entry name" value="protocat_alph"/>
    <property type="match status" value="1"/>
</dbReference>
<dbReference type="Pfam" id="PF00775">
    <property type="entry name" value="Dioxygenase_C"/>
    <property type="match status" value="1"/>
</dbReference>
<evidence type="ECO:0000259" key="4">
    <source>
        <dbReference type="PROSITE" id="PS00083"/>
    </source>
</evidence>
<dbReference type="EMBL" id="CP010643">
    <property type="protein sequence ID" value="ATG34349.1"/>
    <property type="molecule type" value="Genomic_DNA"/>
</dbReference>
<dbReference type="Proteomes" id="UP000218891">
    <property type="component" value="Chromosome"/>
</dbReference>
<dbReference type="PROSITE" id="PS00083">
    <property type="entry name" value="INTRADIOL_DIOXYGENAS"/>
    <property type="match status" value="1"/>
</dbReference>
<dbReference type="CDD" id="cd03463">
    <property type="entry name" value="3_4-PCD_alpha"/>
    <property type="match status" value="1"/>
</dbReference>
<dbReference type="EC" id="1.13.11.3" evidence="5"/>
<dbReference type="InterPro" id="IPR012786">
    <property type="entry name" value="Protocat_dOase_a"/>
</dbReference>
<reference evidence="5 6" key="4">
    <citation type="journal article" date="2018" name="Environ. Microbiol. Rep.">
        <title>Phylogenetic distribution of roseobacticides in the Roseobacter group and their effect on microalgae.</title>
        <authorList>
            <person name="Sonnenschein E.C."/>
            <person name="Phippen C.B."/>
            <person name="Bentzon-Tilia M."/>
            <person name="Rasmussen S.A."/>
            <person name="Nielsen K.F."/>
            <person name="Gram L."/>
        </authorList>
    </citation>
    <scope>NUCLEOTIDE SEQUENCE [LARGE SCALE GENOMIC DNA]</scope>
    <source>
        <strain evidence="5 6">P36</strain>
    </source>
</reference>
<evidence type="ECO:0000313" key="5">
    <source>
        <dbReference type="EMBL" id="ATG34349.1"/>
    </source>
</evidence>
<reference evidence="5 6" key="1">
    <citation type="journal article" date="2017" name="Front. Microbiol.">
        <title>Phaeobacter piscinae sp. nov., a species of the Roseobacter group and potential aquaculture probiont.</title>
        <authorList>
            <person name="Sonnenschein E.C."/>
            <person name="Phippen C.B.W."/>
            <person name="Nielsen K.F."/>
            <person name="Mateiu R.V."/>
            <person name="Melchiorsen J."/>
            <person name="Gram L."/>
            <person name="Overmann J."/>
            <person name="Freese H.M."/>
        </authorList>
    </citation>
    <scope>NUCLEOTIDE SEQUENCE [LARGE SCALE GENOMIC DNA]</scope>
    <source>
        <strain evidence="5 6">P36</strain>
    </source>
</reference>
<evidence type="ECO:0000313" key="6">
    <source>
        <dbReference type="Proteomes" id="UP000218891"/>
    </source>
</evidence>
<evidence type="ECO:0000256" key="2">
    <source>
        <dbReference type="ARBA" id="ARBA00022964"/>
    </source>
</evidence>
<organism evidence="5 6">
    <name type="scientific">Phaeobacter piscinae</name>
    <dbReference type="NCBI Taxonomy" id="1580596"/>
    <lineage>
        <taxon>Bacteria</taxon>
        <taxon>Pseudomonadati</taxon>
        <taxon>Pseudomonadota</taxon>
        <taxon>Alphaproteobacteria</taxon>
        <taxon>Rhodobacterales</taxon>
        <taxon>Roseobacteraceae</taxon>
        <taxon>Phaeobacter</taxon>
    </lineage>
</organism>
<keyword evidence="6" id="KW-1185">Reference proteome</keyword>
<dbReference type="Gene3D" id="2.60.130.10">
    <property type="entry name" value="Aromatic compound dioxygenase"/>
    <property type="match status" value="1"/>
</dbReference>
<dbReference type="PANTHER" id="PTHR33711:SF9">
    <property type="entry name" value="PROTOCATECHUATE 3,4-DIOXYGENASE ALPHA CHAIN"/>
    <property type="match status" value="1"/>
</dbReference>
<feature type="domain" description="Intradiol ring-cleavage dioxygenases" evidence="4">
    <location>
        <begin position="50"/>
        <end position="78"/>
    </location>
</feature>
<dbReference type="PANTHER" id="PTHR33711">
    <property type="entry name" value="DIOXYGENASE, PUTATIVE (AFU_ORTHOLOGUE AFUA_2G02910)-RELATED"/>
    <property type="match status" value="1"/>
</dbReference>
<dbReference type="InterPro" id="IPR015889">
    <property type="entry name" value="Intradiol_dOase_core"/>
</dbReference>